<evidence type="ECO:0000256" key="3">
    <source>
        <dbReference type="ARBA" id="ARBA00022729"/>
    </source>
</evidence>
<dbReference type="InterPro" id="IPR011990">
    <property type="entry name" value="TPR-like_helical_dom_sf"/>
</dbReference>
<evidence type="ECO:0000256" key="5">
    <source>
        <dbReference type="ARBA" id="ARBA00023237"/>
    </source>
</evidence>
<dbReference type="Gene3D" id="1.25.40.390">
    <property type="match status" value="1"/>
</dbReference>
<keyword evidence="4" id="KW-0472">Membrane</keyword>
<name>A0ABQ1YD07_9BACT</name>
<comment type="caution">
    <text evidence="9">The sequence shown here is derived from an EMBL/GenBank/DDBJ whole genome shotgun (WGS) entry which is preliminary data.</text>
</comment>
<sequence length="497" mass="55516">MTIQMKIKYKMLTCLALSFAGLNQSCTDNLDVAPVSVITEDSYWKSENDANGALNGLYVLLRRQASENLYLWGEGRSEVMGLGVQGSGGRERYHDNSLDVTTAGPNWLGMYYIVHQANLILKYVPQITFTSEANKNNILAQAYTMRAYTYFTMAKTWGDLPLVTEPTEGYDPATIQKPRTPVAEIFSFVKEDIAKANQLFGESNALAQGRQFWSKPALNALKADVFLWTAKRLGGGETDFNIALAAITEAEKADVSLLPKFEDIFDYTNKGNKEILMAVRFKDIEATDNHYSLMYFPQAFLPSDLDVATKAAIGLPAGQNYWAPSATIRSQFTADDTRKNASFIEVYTAASGTQKFVGSLAVKFNGFVNSGIRLFLDDVILYRYADVLLMKAEAKNALGQDPSAEINKVRERAYGAAYKQHVFVSGSKQANDEAILQERLFELVFEGKRWWDLVRFGKAFEKIPSLKDRVGKDYLLLFPISEATLSLEPQVKQNPGY</sequence>
<dbReference type="Pfam" id="PF14322">
    <property type="entry name" value="SusD-like_3"/>
    <property type="match status" value="1"/>
</dbReference>
<reference evidence="10" key="1">
    <citation type="journal article" date="2019" name="Int. J. Syst. Evol. Microbiol.">
        <title>The Global Catalogue of Microorganisms (GCM) 10K type strain sequencing project: providing services to taxonomists for standard genome sequencing and annotation.</title>
        <authorList>
            <consortium name="The Broad Institute Genomics Platform"/>
            <consortium name="The Broad Institute Genome Sequencing Center for Infectious Disease"/>
            <person name="Wu L."/>
            <person name="Ma J."/>
        </authorList>
    </citation>
    <scope>NUCLEOTIDE SEQUENCE [LARGE SCALE GENOMIC DNA]</scope>
    <source>
        <strain evidence="10">CGMCC 1.15288</strain>
    </source>
</reference>
<comment type="similarity">
    <text evidence="2">Belongs to the SusD family.</text>
</comment>
<protein>
    <submittedName>
        <fullName evidence="9">Membrane protein</fullName>
    </submittedName>
</protein>
<evidence type="ECO:0000256" key="6">
    <source>
        <dbReference type="SAM" id="SignalP"/>
    </source>
</evidence>
<evidence type="ECO:0000313" key="9">
    <source>
        <dbReference type="EMBL" id="GGH20912.1"/>
    </source>
</evidence>
<dbReference type="InterPro" id="IPR012944">
    <property type="entry name" value="SusD_RagB_dom"/>
</dbReference>
<evidence type="ECO:0000256" key="2">
    <source>
        <dbReference type="ARBA" id="ARBA00006275"/>
    </source>
</evidence>
<dbReference type="Pfam" id="PF07980">
    <property type="entry name" value="SusD_RagB"/>
    <property type="match status" value="1"/>
</dbReference>
<evidence type="ECO:0000313" key="10">
    <source>
        <dbReference type="Proteomes" id="UP000600214"/>
    </source>
</evidence>
<evidence type="ECO:0000256" key="4">
    <source>
        <dbReference type="ARBA" id="ARBA00023136"/>
    </source>
</evidence>
<evidence type="ECO:0000259" key="7">
    <source>
        <dbReference type="Pfam" id="PF07980"/>
    </source>
</evidence>
<keyword evidence="3 6" id="KW-0732">Signal</keyword>
<keyword evidence="5" id="KW-0998">Cell outer membrane</keyword>
<dbReference type="SUPFAM" id="SSF48452">
    <property type="entry name" value="TPR-like"/>
    <property type="match status" value="1"/>
</dbReference>
<organism evidence="9 10">
    <name type="scientific">Dyadobacter endophyticus</name>
    <dbReference type="NCBI Taxonomy" id="1749036"/>
    <lineage>
        <taxon>Bacteria</taxon>
        <taxon>Pseudomonadati</taxon>
        <taxon>Bacteroidota</taxon>
        <taxon>Cytophagia</taxon>
        <taxon>Cytophagales</taxon>
        <taxon>Spirosomataceae</taxon>
        <taxon>Dyadobacter</taxon>
    </lineage>
</organism>
<feature type="signal peptide" evidence="6">
    <location>
        <begin position="1"/>
        <end position="25"/>
    </location>
</feature>
<evidence type="ECO:0000259" key="8">
    <source>
        <dbReference type="Pfam" id="PF14322"/>
    </source>
</evidence>
<dbReference type="InterPro" id="IPR033985">
    <property type="entry name" value="SusD-like_N"/>
</dbReference>
<proteinExistence type="inferred from homology"/>
<evidence type="ECO:0000256" key="1">
    <source>
        <dbReference type="ARBA" id="ARBA00004442"/>
    </source>
</evidence>
<accession>A0ABQ1YD07</accession>
<dbReference type="Proteomes" id="UP000600214">
    <property type="component" value="Unassembled WGS sequence"/>
</dbReference>
<dbReference type="EMBL" id="BMIA01000001">
    <property type="protein sequence ID" value="GGH20912.1"/>
    <property type="molecule type" value="Genomic_DNA"/>
</dbReference>
<gene>
    <name evidence="9" type="ORF">GCM10007423_01610</name>
</gene>
<comment type="subcellular location">
    <subcellularLocation>
        <location evidence="1">Cell outer membrane</location>
    </subcellularLocation>
</comment>
<feature type="domain" description="RagB/SusD" evidence="7">
    <location>
        <begin position="377"/>
        <end position="497"/>
    </location>
</feature>
<keyword evidence="10" id="KW-1185">Reference proteome</keyword>
<feature type="chain" id="PRO_5046300863" evidence="6">
    <location>
        <begin position="26"/>
        <end position="497"/>
    </location>
</feature>
<feature type="domain" description="SusD-like N-terminal" evidence="8">
    <location>
        <begin position="101"/>
        <end position="204"/>
    </location>
</feature>
<dbReference type="CDD" id="cd08977">
    <property type="entry name" value="SusD"/>
    <property type="match status" value="1"/>
</dbReference>